<evidence type="ECO:0000256" key="2">
    <source>
        <dbReference type="ARBA" id="ARBA00022574"/>
    </source>
</evidence>
<evidence type="ECO:0000256" key="1">
    <source>
        <dbReference type="ARBA" id="ARBA00004906"/>
    </source>
</evidence>
<accession>A0AAV9BXN3</accession>
<sequence length="444" mass="49758">MKSSLSFFRGLKTRELNGFRVRRTPSFADLRSDGGGRGFGVVKIQHEIGGTPPFSVSFFKSRLNSHLLAVSDEEGYVSFYNTRRELPSYDTCREKTDEIKICEWSAHQNSVFDLCLIKDDSCILTASGDQMIKIWDVERQKCAGIMKGHTGSVKSLSSHPFNPDLIVSGSRDGSFALWDMRCCSDLNHTGIACIGPTDTVVRAHTLTMAKRVRRRKCGKILGYTQTENLHCGNMPSNQALYCKVSCMDSRIYLYDVLHVDKGPVKSFSGSKIENFYIKVSRPEVNPVILEGHFGEVTGVDWCPTEVGKIATASDDFTVRIWNSHQESYLNSRSPSSLRKRVFASPSMEHKRLIMNAMATDPAKSNNGPYQSEKDTTEHRSPAQVKMLGLGTPESAKRRLSDAFPEEEMELQKTPESELNSPSSVLNPPQSLKRRTIRDYFVPTS</sequence>
<dbReference type="Proteomes" id="UP001179952">
    <property type="component" value="Unassembled WGS sequence"/>
</dbReference>
<dbReference type="SMART" id="SM00320">
    <property type="entry name" value="WD40"/>
    <property type="match status" value="3"/>
</dbReference>
<dbReference type="PROSITE" id="PS50294">
    <property type="entry name" value="WD_REPEATS_REGION"/>
    <property type="match status" value="3"/>
</dbReference>
<feature type="repeat" description="WD" evidence="6">
    <location>
        <begin position="289"/>
        <end position="331"/>
    </location>
</feature>
<dbReference type="PROSITE" id="PS50082">
    <property type="entry name" value="WD_REPEATS_2"/>
    <property type="match status" value="3"/>
</dbReference>
<dbReference type="InterPro" id="IPR020472">
    <property type="entry name" value="WD40_PAC1"/>
</dbReference>
<dbReference type="PANTHER" id="PTHR22852">
    <property type="entry name" value="LETHAL 2 DENTICLELESS PROTEIN RETINOIC ACID-REGULATED NUCLEAR MATRIX-ASSOCIATED PROTEIN"/>
    <property type="match status" value="1"/>
</dbReference>
<dbReference type="InterPro" id="IPR036322">
    <property type="entry name" value="WD40_repeat_dom_sf"/>
</dbReference>
<dbReference type="GO" id="GO:0043161">
    <property type="term" value="P:proteasome-mediated ubiquitin-dependent protein catabolic process"/>
    <property type="evidence" value="ECO:0007669"/>
    <property type="project" value="TreeGrafter"/>
</dbReference>
<dbReference type="PRINTS" id="PR00320">
    <property type="entry name" value="GPROTEINBRPT"/>
</dbReference>
<reference evidence="8" key="2">
    <citation type="submission" date="2023-06" db="EMBL/GenBank/DDBJ databases">
        <authorList>
            <person name="Ma L."/>
            <person name="Liu K.-W."/>
            <person name="Li Z."/>
            <person name="Hsiao Y.-Y."/>
            <person name="Qi Y."/>
            <person name="Fu T."/>
            <person name="Tang G."/>
            <person name="Zhang D."/>
            <person name="Sun W.-H."/>
            <person name="Liu D.-K."/>
            <person name="Li Y."/>
            <person name="Chen G.-Z."/>
            <person name="Liu X.-D."/>
            <person name="Liao X.-Y."/>
            <person name="Jiang Y.-T."/>
            <person name="Yu X."/>
            <person name="Hao Y."/>
            <person name="Huang J."/>
            <person name="Zhao X.-W."/>
            <person name="Ke S."/>
            <person name="Chen Y.-Y."/>
            <person name="Wu W.-L."/>
            <person name="Hsu J.-L."/>
            <person name="Lin Y.-F."/>
            <person name="Huang M.-D."/>
            <person name="Li C.-Y."/>
            <person name="Huang L."/>
            <person name="Wang Z.-W."/>
            <person name="Zhao X."/>
            <person name="Zhong W.-Y."/>
            <person name="Peng D.-H."/>
            <person name="Ahmad S."/>
            <person name="Lan S."/>
            <person name="Zhang J.-S."/>
            <person name="Tsai W.-C."/>
            <person name="Van De Peer Y."/>
            <person name="Liu Z.-J."/>
        </authorList>
    </citation>
    <scope>NUCLEOTIDE SEQUENCE</scope>
    <source>
        <strain evidence="8">SCP</strain>
        <tissue evidence="8">Leaves</tissue>
    </source>
</reference>
<evidence type="ECO:0008006" key="10">
    <source>
        <dbReference type="Google" id="ProtNLM"/>
    </source>
</evidence>
<evidence type="ECO:0000256" key="3">
    <source>
        <dbReference type="ARBA" id="ARBA00022737"/>
    </source>
</evidence>
<dbReference type="InterPro" id="IPR019775">
    <property type="entry name" value="WD40_repeat_CS"/>
</dbReference>
<evidence type="ECO:0000256" key="4">
    <source>
        <dbReference type="ARBA" id="ARBA00022786"/>
    </source>
</evidence>
<feature type="repeat" description="WD" evidence="6">
    <location>
        <begin position="104"/>
        <end position="145"/>
    </location>
</feature>
<dbReference type="Gene3D" id="2.130.10.10">
    <property type="entry name" value="YVTN repeat-like/Quinoprotein amine dehydrogenase"/>
    <property type="match status" value="2"/>
</dbReference>
<organism evidence="8 9">
    <name type="scientific">Acorus gramineus</name>
    <name type="common">Dwarf sweet flag</name>
    <dbReference type="NCBI Taxonomy" id="55184"/>
    <lineage>
        <taxon>Eukaryota</taxon>
        <taxon>Viridiplantae</taxon>
        <taxon>Streptophyta</taxon>
        <taxon>Embryophyta</taxon>
        <taxon>Tracheophyta</taxon>
        <taxon>Spermatophyta</taxon>
        <taxon>Magnoliopsida</taxon>
        <taxon>Liliopsida</taxon>
        <taxon>Acoraceae</taxon>
        <taxon>Acorus</taxon>
    </lineage>
</organism>
<dbReference type="PANTHER" id="PTHR22852:SF0">
    <property type="entry name" value="DENTICLELESS PROTEIN HOMOLOG"/>
    <property type="match status" value="1"/>
</dbReference>
<feature type="compositionally biased region" description="Basic and acidic residues" evidence="7">
    <location>
        <begin position="371"/>
        <end position="380"/>
    </location>
</feature>
<proteinExistence type="inferred from homology"/>
<dbReference type="PROSITE" id="PS00678">
    <property type="entry name" value="WD_REPEATS_1"/>
    <property type="match status" value="1"/>
</dbReference>
<dbReference type="InterPro" id="IPR015943">
    <property type="entry name" value="WD40/YVTN_repeat-like_dom_sf"/>
</dbReference>
<gene>
    <name evidence="8" type="ORF">QJS04_geneDACA002753</name>
</gene>
<dbReference type="Pfam" id="PF00400">
    <property type="entry name" value="WD40"/>
    <property type="match status" value="3"/>
</dbReference>
<keyword evidence="3" id="KW-0677">Repeat</keyword>
<keyword evidence="2 6" id="KW-0853">WD repeat</keyword>
<comment type="caution">
    <text evidence="8">The sequence shown here is derived from an EMBL/GenBank/DDBJ whole genome shotgun (WGS) entry which is preliminary data.</text>
</comment>
<dbReference type="InterPro" id="IPR051865">
    <property type="entry name" value="WD-repeat_CDT2_adapter"/>
</dbReference>
<feature type="region of interest" description="Disordered" evidence="7">
    <location>
        <begin position="358"/>
        <end position="444"/>
    </location>
</feature>
<dbReference type="EMBL" id="JAUJYN010000001">
    <property type="protein sequence ID" value="KAK1281076.1"/>
    <property type="molecule type" value="Genomic_DNA"/>
</dbReference>
<feature type="compositionally biased region" description="Polar residues" evidence="7">
    <location>
        <begin position="416"/>
        <end position="429"/>
    </location>
</feature>
<protein>
    <recommendedName>
        <fullName evidence="10">Denticleless protein homolog</fullName>
    </recommendedName>
</protein>
<evidence type="ECO:0000256" key="5">
    <source>
        <dbReference type="ARBA" id="ARBA00038344"/>
    </source>
</evidence>
<evidence type="ECO:0000256" key="6">
    <source>
        <dbReference type="PROSITE-ProRule" id="PRU00221"/>
    </source>
</evidence>
<keyword evidence="4" id="KW-0833">Ubl conjugation pathway</keyword>
<feature type="repeat" description="WD" evidence="6">
    <location>
        <begin position="146"/>
        <end position="181"/>
    </location>
</feature>
<keyword evidence="9" id="KW-1185">Reference proteome</keyword>
<reference evidence="8" key="1">
    <citation type="journal article" date="2023" name="Nat. Commun.">
        <title>Diploid and tetraploid genomes of Acorus and the evolution of monocots.</title>
        <authorList>
            <person name="Ma L."/>
            <person name="Liu K.W."/>
            <person name="Li Z."/>
            <person name="Hsiao Y.Y."/>
            <person name="Qi Y."/>
            <person name="Fu T."/>
            <person name="Tang G.D."/>
            <person name="Zhang D."/>
            <person name="Sun W.H."/>
            <person name="Liu D.K."/>
            <person name="Li Y."/>
            <person name="Chen G.Z."/>
            <person name="Liu X.D."/>
            <person name="Liao X.Y."/>
            <person name="Jiang Y.T."/>
            <person name="Yu X."/>
            <person name="Hao Y."/>
            <person name="Huang J."/>
            <person name="Zhao X.W."/>
            <person name="Ke S."/>
            <person name="Chen Y.Y."/>
            <person name="Wu W.L."/>
            <person name="Hsu J.L."/>
            <person name="Lin Y.F."/>
            <person name="Huang M.D."/>
            <person name="Li C.Y."/>
            <person name="Huang L."/>
            <person name="Wang Z.W."/>
            <person name="Zhao X."/>
            <person name="Zhong W.Y."/>
            <person name="Peng D.H."/>
            <person name="Ahmad S."/>
            <person name="Lan S."/>
            <person name="Zhang J.S."/>
            <person name="Tsai W.C."/>
            <person name="Van de Peer Y."/>
            <person name="Liu Z.J."/>
        </authorList>
    </citation>
    <scope>NUCLEOTIDE SEQUENCE</scope>
    <source>
        <strain evidence="8">SCP</strain>
    </source>
</reference>
<dbReference type="GO" id="GO:0030674">
    <property type="term" value="F:protein-macromolecule adaptor activity"/>
    <property type="evidence" value="ECO:0007669"/>
    <property type="project" value="TreeGrafter"/>
</dbReference>
<name>A0AAV9BXN3_ACOGR</name>
<dbReference type="InterPro" id="IPR001680">
    <property type="entry name" value="WD40_rpt"/>
</dbReference>
<dbReference type="AlphaFoldDB" id="A0AAV9BXN3"/>
<comment type="pathway">
    <text evidence="1">Protein modification; protein ubiquitination.</text>
</comment>
<evidence type="ECO:0000256" key="7">
    <source>
        <dbReference type="SAM" id="MobiDB-lite"/>
    </source>
</evidence>
<dbReference type="SUPFAM" id="SSF50978">
    <property type="entry name" value="WD40 repeat-like"/>
    <property type="match status" value="1"/>
</dbReference>
<evidence type="ECO:0000313" key="9">
    <source>
        <dbReference type="Proteomes" id="UP001179952"/>
    </source>
</evidence>
<dbReference type="GO" id="GO:0005634">
    <property type="term" value="C:nucleus"/>
    <property type="evidence" value="ECO:0007669"/>
    <property type="project" value="TreeGrafter"/>
</dbReference>
<comment type="similarity">
    <text evidence="5">Belongs to the WD repeat cdt2 family.</text>
</comment>
<evidence type="ECO:0000313" key="8">
    <source>
        <dbReference type="EMBL" id="KAK1281076.1"/>
    </source>
</evidence>